<dbReference type="Proteomes" id="UP000740883">
    <property type="component" value="Unassembled WGS sequence"/>
</dbReference>
<gene>
    <name evidence="1" type="ORF">NGRA_1943</name>
</gene>
<name>A0A9P6GYK9_9MICR</name>
<dbReference type="EMBL" id="SBJO01000157">
    <property type="protein sequence ID" value="KAF9762547.1"/>
    <property type="molecule type" value="Genomic_DNA"/>
</dbReference>
<organism evidence="1 2">
    <name type="scientific">Nosema granulosis</name>
    <dbReference type="NCBI Taxonomy" id="83296"/>
    <lineage>
        <taxon>Eukaryota</taxon>
        <taxon>Fungi</taxon>
        <taxon>Fungi incertae sedis</taxon>
        <taxon>Microsporidia</taxon>
        <taxon>Nosematidae</taxon>
        <taxon>Nosema</taxon>
    </lineage>
</organism>
<evidence type="ECO:0000313" key="2">
    <source>
        <dbReference type="Proteomes" id="UP000740883"/>
    </source>
</evidence>
<evidence type="ECO:0000313" key="1">
    <source>
        <dbReference type="EMBL" id="KAF9762547.1"/>
    </source>
</evidence>
<reference evidence="1 2" key="1">
    <citation type="journal article" date="2020" name="Genome Biol. Evol.">
        <title>Comparative genomics of strictly vertically transmitted, feminizing microsporidia endosymbionts of amphipod crustaceans.</title>
        <authorList>
            <person name="Cormier A."/>
            <person name="Chebbi M.A."/>
            <person name="Giraud I."/>
            <person name="Wattier R."/>
            <person name="Teixeira M."/>
            <person name="Gilbert C."/>
            <person name="Rigaud T."/>
            <person name="Cordaux R."/>
        </authorList>
    </citation>
    <scope>NUCLEOTIDE SEQUENCE [LARGE SCALE GENOMIC DNA]</scope>
    <source>
        <strain evidence="1 2">Ou3-Ou53</strain>
    </source>
</reference>
<dbReference type="AlphaFoldDB" id="A0A9P6GYK9"/>
<protein>
    <submittedName>
        <fullName evidence="1">Uncharacterized protein</fullName>
    </submittedName>
</protein>
<feature type="non-terminal residue" evidence="1">
    <location>
        <position position="1"/>
    </location>
</feature>
<sequence length="128" mass="14630">NYAKINYYANYAKINYYANYAKINYYAKYKIFSDSRLGVEENDFNDYNELDDFNLGTGFSIEGIRGSSIEASSGDLLLQEDTIKEGIFIGVGGRLNRATNFYLILEGCMKGEYQAYQKEPFGEILIIK</sequence>
<proteinExistence type="predicted"/>
<accession>A0A9P6GYK9</accession>
<keyword evidence="2" id="KW-1185">Reference proteome</keyword>
<comment type="caution">
    <text evidence="1">The sequence shown here is derived from an EMBL/GenBank/DDBJ whole genome shotgun (WGS) entry which is preliminary data.</text>
</comment>